<reference evidence="2" key="1">
    <citation type="journal article" date="2019" name="Int. J. Syst. Evol. Microbiol.">
        <title>The Global Catalogue of Microorganisms (GCM) 10K type strain sequencing project: providing services to taxonomists for standard genome sequencing and annotation.</title>
        <authorList>
            <consortium name="The Broad Institute Genomics Platform"/>
            <consortium name="The Broad Institute Genome Sequencing Center for Infectious Disease"/>
            <person name="Wu L."/>
            <person name="Ma J."/>
        </authorList>
    </citation>
    <scope>NUCLEOTIDE SEQUENCE [LARGE SCALE GENOMIC DNA]</scope>
    <source>
        <strain evidence="2">CCUG 57113</strain>
    </source>
</reference>
<gene>
    <name evidence="1" type="ORF">ACFPPD_13530</name>
</gene>
<sequence>MDETKEILLSIKHAVEVLDAKVTGLDTRVAEIQKDVEVLKADVAVMKSDVVGLKAGQARLESVMGSVAVHMLDHETRIRELQGARQ</sequence>
<protein>
    <submittedName>
        <fullName evidence="1">Uncharacterized protein</fullName>
    </submittedName>
</protein>
<comment type="caution">
    <text evidence="1">The sequence shown here is derived from an EMBL/GenBank/DDBJ whole genome shotgun (WGS) entry which is preliminary data.</text>
</comment>
<dbReference type="RefSeq" id="WP_209745468.1">
    <property type="nucleotide sequence ID" value="NZ_JBHSMH010000041.1"/>
</dbReference>
<keyword evidence="2" id="KW-1185">Reference proteome</keyword>
<dbReference type="Proteomes" id="UP001596105">
    <property type="component" value="Unassembled WGS sequence"/>
</dbReference>
<proteinExistence type="predicted"/>
<evidence type="ECO:0000313" key="2">
    <source>
        <dbReference type="Proteomes" id="UP001596105"/>
    </source>
</evidence>
<dbReference type="Gene3D" id="1.20.5.190">
    <property type="match status" value="1"/>
</dbReference>
<name>A0ABW0LVD7_9BACL</name>
<dbReference type="EMBL" id="JBHSMH010000041">
    <property type="protein sequence ID" value="MFC5469749.1"/>
    <property type="molecule type" value="Genomic_DNA"/>
</dbReference>
<accession>A0ABW0LVD7</accession>
<evidence type="ECO:0000313" key="1">
    <source>
        <dbReference type="EMBL" id="MFC5469749.1"/>
    </source>
</evidence>
<organism evidence="1 2">
    <name type="scientific">Cohnella suwonensis</name>
    <dbReference type="NCBI Taxonomy" id="696072"/>
    <lineage>
        <taxon>Bacteria</taxon>
        <taxon>Bacillati</taxon>
        <taxon>Bacillota</taxon>
        <taxon>Bacilli</taxon>
        <taxon>Bacillales</taxon>
        <taxon>Paenibacillaceae</taxon>
        <taxon>Cohnella</taxon>
    </lineage>
</organism>